<sequence>MVRVIAITLLFLLSSVAHAAQDPTAPLGWYGKKSSNVVKRKTAPLPTLQSIVCDDGSQCFAMLNDKILSNGQFVAGYQIKAITFERVTLVRAGKTWNLEIFNSDIRQ</sequence>
<proteinExistence type="predicted"/>
<reference evidence="2 3" key="1">
    <citation type="submission" date="2013-11" db="EMBL/GenBank/DDBJ databases">
        <title>Whole genome shotgun sequence of Vibrio halioticoli NBRC 102217.</title>
        <authorList>
            <person name="Isaki S."/>
            <person name="Kimura A."/>
            <person name="Ohji S."/>
            <person name="Hosoyama A."/>
            <person name="Fujita N."/>
            <person name="Hashimoto M."/>
            <person name="Hosoyama Y."/>
            <person name="Yamazoe A."/>
        </authorList>
    </citation>
    <scope>NUCLEOTIDE SEQUENCE [LARGE SCALE GENOMIC DNA]</scope>
    <source>
        <strain evidence="2 3">NBRC 102217</strain>
    </source>
</reference>
<keyword evidence="1" id="KW-0732">Signal</keyword>
<protein>
    <submittedName>
        <fullName evidence="2">MSHA biogenesis protein MshK</fullName>
    </submittedName>
</protein>
<gene>
    <name evidence="2" type="primary">mshK</name>
    <name evidence="2" type="ORF">VHA01S_003_02190</name>
</gene>
<accession>V5FAH5</accession>
<dbReference type="Proteomes" id="UP000017800">
    <property type="component" value="Unassembled WGS sequence"/>
</dbReference>
<dbReference type="RefSeq" id="WP_023402542.1">
    <property type="nucleotide sequence ID" value="NZ_BAUJ01000003.1"/>
</dbReference>
<dbReference type="OrthoDB" id="5917619at2"/>
<dbReference type="EMBL" id="BAUJ01000003">
    <property type="protein sequence ID" value="GAD88143.1"/>
    <property type="molecule type" value="Genomic_DNA"/>
</dbReference>
<evidence type="ECO:0000313" key="3">
    <source>
        <dbReference type="Proteomes" id="UP000017800"/>
    </source>
</evidence>
<feature type="chain" id="PRO_5004733043" evidence="1">
    <location>
        <begin position="20"/>
        <end position="107"/>
    </location>
</feature>
<organism evidence="2 3">
    <name type="scientific">Vibrio halioticoli NBRC 102217</name>
    <dbReference type="NCBI Taxonomy" id="1219072"/>
    <lineage>
        <taxon>Bacteria</taxon>
        <taxon>Pseudomonadati</taxon>
        <taxon>Pseudomonadota</taxon>
        <taxon>Gammaproteobacteria</taxon>
        <taxon>Vibrionales</taxon>
        <taxon>Vibrionaceae</taxon>
        <taxon>Vibrio</taxon>
    </lineage>
</organism>
<comment type="caution">
    <text evidence="2">The sequence shown here is derived from an EMBL/GenBank/DDBJ whole genome shotgun (WGS) entry which is preliminary data.</text>
</comment>
<name>V5FAH5_9VIBR</name>
<evidence type="ECO:0000256" key="1">
    <source>
        <dbReference type="SAM" id="SignalP"/>
    </source>
</evidence>
<dbReference type="eggNOG" id="ENOG5033AIK">
    <property type="taxonomic scope" value="Bacteria"/>
</dbReference>
<feature type="signal peptide" evidence="1">
    <location>
        <begin position="1"/>
        <end position="19"/>
    </location>
</feature>
<evidence type="ECO:0000313" key="2">
    <source>
        <dbReference type="EMBL" id="GAD88143.1"/>
    </source>
</evidence>
<keyword evidence="3" id="KW-1185">Reference proteome</keyword>
<dbReference type="AlphaFoldDB" id="V5FAH5"/>